<protein>
    <submittedName>
        <fullName evidence="2">Uncharacterized protein</fullName>
    </submittedName>
</protein>
<dbReference type="AlphaFoldDB" id="A0A0D0DC46"/>
<evidence type="ECO:0000313" key="2">
    <source>
        <dbReference type="EMBL" id="KIK94777.1"/>
    </source>
</evidence>
<evidence type="ECO:0000256" key="1">
    <source>
        <dbReference type="SAM" id="MobiDB-lite"/>
    </source>
</evidence>
<accession>A0A0D0DC46</accession>
<organism evidence="2 3">
    <name type="scientific">Paxillus rubicundulus Ve08.2h10</name>
    <dbReference type="NCBI Taxonomy" id="930991"/>
    <lineage>
        <taxon>Eukaryota</taxon>
        <taxon>Fungi</taxon>
        <taxon>Dikarya</taxon>
        <taxon>Basidiomycota</taxon>
        <taxon>Agaricomycotina</taxon>
        <taxon>Agaricomycetes</taxon>
        <taxon>Agaricomycetidae</taxon>
        <taxon>Boletales</taxon>
        <taxon>Paxilineae</taxon>
        <taxon>Paxillaceae</taxon>
        <taxon>Paxillus</taxon>
    </lineage>
</organism>
<dbReference type="HOGENOM" id="CLU_1468651_0_0_1"/>
<dbReference type="Proteomes" id="UP000054538">
    <property type="component" value="Unassembled WGS sequence"/>
</dbReference>
<feature type="compositionally biased region" description="Basic and acidic residues" evidence="1">
    <location>
        <begin position="174"/>
        <end position="184"/>
    </location>
</feature>
<keyword evidence="3" id="KW-1185">Reference proteome</keyword>
<sequence length="184" mass="20562">MEVTVKRSNTAIRFRSNAKPPYRSRAMKAAIGHAFLEWGGFAPLKPLYESSPFTSPAQEPLPLDNKNMRMALNKEIEEDCVAVPMPASEPHSSRRQKSLASRAPNASKKIKADDEWESLSESIPMPPMEVHKMARFPKEVDLLESGRESLEQGPEDLLEDSVSLTSMGETGLDPPKHSEDFKRT</sequence>
<feature type="region of interest" description="Disordered" evidence="1">
    <location>
        <begin position="143"/>
        <end position="184"/>
    </location>
</feature>
<dbReference type="InParanoid" id="A0A0D0DC46"/>
<proteinExistence type="predicted"/>
<gene>
    <name evidence="2" type="ORF">PAXRUDRAFT_427113</name>
</gene>
<reference evidence="3" key="2">
    <citation type="submission" date="2015-01" db="EMBL/GenBank/DDBJ databases">
        <title>Evolutionary Origins and Diversification of the Mycorrhizal Mutualists.</title>
        <authorList>
            <consortium name="DOE Joint Genome Institute"/>
            <consortium name="Mycorrhizal Genomics Consortium"/>
            <person name="Kohler A."/>
            <person name="Kuo A."/>
            <person name="Nagy L.G."/>
            <person name="Floudas D."/>
            <person name="Copeland A."/>
            <person name="Barry K.W."/>
            <person name="Cichocki N."/>
            <person name="Veneault-Fourrey C."/>
            <person name="LaButti K."/>
            <person name="Lindquist E.A."/>
            <person name="Lipzen A."/>
            <person name="Lundell T."/>
            <person name="Morin E."/>
            <person name="Murat C."/>
            <person name="Riley R."/>
            <person name="Ohm R."/>
            <person name="Sun H."/>
            <person name="Tunlid A."/>
            <person name="Henrissat B."/>
            <person name="Grigoriev I.V."/>
            <person name="Hibbett D.S."/>
            <person name="Martin F."/>
        </authorList>
    </citation>
    <scope>NUCLEOTIDE SEQUENCE [LARGE SCALE GENOMIC DNA]</scope>
    <source>
        <strain evidence="3">Ve08.2h10</strain>
    </source>
</reference>
<name>A0A0D0DC46_9AGAM</name>
<reference evidence="2 3" key="1">
    <citation type="submission" date="2014-04" db="EMBL/GenBank/DDBJ databases">
        <authorList>
            <consortium name="DOE Joint Genome Institute"/>
            <person name="Kuo A."/>
            <person name="Kohler A."/>
            <person name="Jargeat P."/>
            <person name="Nagy L.G."/>
            <person name="Floudas D."/>
            <person name="Copeland A."/>
            <person name="Barry K.W."/>
            <person name="Cichocki N."/>
            <person name="Veneault-Fourrey C."/>
            <person name="LaButti K."/>
            <person name="Lindquist E.A."/>
            <person name="Lipzen A."/>
            <person name="Lundell T."/>
            <person name="Morin E."/>
            <person name="Murat C."/>
            <person name="Sun H."/>
            <person name="Tunlid A."/>
            <person name="Henrissat B."/>
            <person name="Grigoriev I.V."/>
            <person name="Hibbett D.S."/>
            <person name="Martin F."/>
            <person name="Nordberg H.P."/>
            <person name="Cantor M.N."/>
            <person name="Hua S.X."/>
        </authorList>
    </citation>
    <scope>NUCLEOTIDE SEQUENCE [LARGE SCALE GENOMIC DNA]</scope>
    <source>
        <strain evidence="2 3">Ve08.2h10</strain>
    </source>
</reference>
<feature type="region of interest" description="Disordered" evidence="1">
    <location>
        <begin position="83"/>
        <end position="123"/>
    </location>
</feature>
<dbReference type="EMBL" id="KN825085">
    <property type="protein sequence ID" value="KIK94777.1"/>
    <property type="molecule type" value="Genomic_DNA"/>
</dbReference>
<evidence type="ECO:0000313" key="3">
    <source>
        <dbReference type="Proteomes" id="UP000054538"/>
    </source>
</evidence>
<dbReference type="OrthoDB" id="3362336at2759"/>